<proteinExistence type="predicted"/>
<dbReference type="Proteomes" id="UP000036681">
    <property type="component" value="Unplaced"/>
</dbReference>
<dbReference type="WBParaSite" id="ALUE_0000635201-mRNA-1">
    <property type="protein sequence ID" value="ALUE_0000635201-mRNA-1"/>
    <property type="gene ID" value="ALUE_0000635201"/>
</dbReference>
<evidence type="ECO:0000313" key="1">
    <source>
        <dbReference type="Proteomes" id="UP000036681"/>
    </source>
</evidence>
<name>A0A0M3HUA5_ASCLU</name>
<keyword evidence="1" id="KW-1185">Reference proteome</keyword>
<reference evidence="2" key="1">
    <citation type="submission" date="2017-02" db="UniProtKB">
        <authorList>
            <consortium name="WormBaseParasite"/>
        </authorList>
    </citation>
    <scope>IDENTIFICATION</scope>
</reference>
<sequence>MQLSGPNPKRVGKFFVFKGLKFWSSDSGKDEFLAQAETRHRREVAKVLLYCYRNAVMVTKSIACRCERSYMGGGARTWGRGHCRRVTSRVKKVTWRRVIVALSASVLLAQLYGPLGEDAYPNWHVSLLLKSPFTLQSRLLLAIPALPIIQRHFSRHECMESNNTDDRLPMTGEEEWRKRERTQQIGWRAANEVFRNNSAQL</sequence>
<protein>
    <submittedName>
        <fullName evidence="2">Transmembrane protein</fullName>
    </submittedName>
</protein>
<accession>A0A0M3HUA5</accession>
<dbReference type="AlphaFoldDB" id="A0A0M3HUA5"/>
<evidence type="ECO:0000313" key="2">
    <source>
        <dbReference type="WBParaSite" id="ALUE_0000635201-mRNA-1"/>
    </source>
</evidence>
<organism evidence="1 2">
    <name type="scientific">Ascaris lumbricoides</name>
    <name type="common">Giant roundworm</name>
    <dbReference type="NCBI Taxonomy" id="6252"/>
    <lineage>
        <taxon>Eukaryota</taxon>
        <taxon>Metazoa</taxon>
        <taxon>Ecdysozoa</taxon>
        <taxon>Nematoda</taxon>
        <taxon>Chromadorea</taxon>
        <taxon>Rhabditida</taxon>
        <taxon>Spirurina</taxon>
        <taxon>Ascaridomorpha</taxon>
        <taxon>Ascaridoidea</taxon>
        <taxon>Ascarididae</taxon>
        <taxon>Ascaris</taxon>
    </lineage>
</organism>